<accession>A0A4R2IGD4</accession>
<feature type="signal peptide" evidence="1">
    <location>
        <begin position="1"/>
        <end position="21"/>
    </location>
</feature>
<name>A0A4R2IGD4_9GAMM</name>
<reference evidence="2 3" key="1">
    <citation type="journal article" date="2015" name="Stand. Genomic Sci.">
        <title>Genomic Encyclopedia of Bacterial and Archaeal Type Strains, Phase III: the genomes of soil and plant-associated and newly described type strains.</title>
        <authorList>
            <person name="Whitman W.B."/>
            <person name="Woyke T."/>
            <person name="Klenk H.P."/>
            <person name="Zhou Y."/>
            <person name="Lilburn T.G."/>
            <person name="Beck B.J."/>
            <person name="De Vos P."/>
            <person name="Vandamme P."/>
            <person name="Eisen J.A."/>
            <person name="Garrity G."/>
            <person name="Hugenholtz P."/>
            <person name="Kyrpides N.C."/>
        </authorList>
    </citation>
    <scope>NUCLEOTIDE SEQUENCE [LARGE SCALE GENOMIC DNA]</scope>
    <source>
        <strain evidence="2 3">A3</strain>
    </source>
</reference>
<dbReference type="SUPFAM" id="SSF69322">
    <property type="entry name" value="Tricorn protease domain 2"/>
    <property type="match status" value="1"/>
</dbReference>
<evidence type="ECO:0000256" key="1">
    <source>
        <dbReference type="SAM" id="SignalP"/>
    </source>
</evidence>
<comment type="caution">
    <text evidence="2">The sequence shown here is derived from an EMBL/GenBank/DDBJ whole genome shotgun (WGS) entry which is preliminary data.</text>
</comment>
<evidence type="ECO:0000313" key="3">
    <source>
        <dbReference type="Proteomes" id="UP000294862"/>
    </source>
</evidence>
<keyword evidence="1" id="KW-0732">Signal</keyword>
<dbReference type="Proteomes" id="UP000294862">
    <property type="component" value="Unassembled WGS sequence"/>
</dbReference>
<feature type="chain" id="PRO_5020549563" description="Pyrroloquinoline-quinone binding quinoprotein" evidence="1">
    <location>
        <begin position="22"/>
        <end position="815"/>
    </location>
</feature>
<gene>
    <name evidence="2" type="ORF">EV148_101697</name>
</gene>
<dbReference type="EMBL" id="SLWQ01000001">
    <property type="protein sequence ID" value="TCO43276.1"/>
    <property type="molecule type" value="Genomic_DNA"/>
</dbReference>
<dbReference type="OrthoDB" id="5961335at2"/>
<dbReference type="RefSeq" id="WP_131993468.1">
    <property type="nucleotide sequence ID" value="NZ_SLWQ01000001.1"/>
</dbReference>
<protein>
    <recommendedName>
        <fullName evidence="4">Pyrroloquinoline-quinone binding quinoprotein</fullName>
    </recommendedName>
</protein>
<keyword evidence="3" id="KW-1185">Reference proteome</keyword>
<sequence length="815" mass="86417">MRGPIVPLVFALASLPHAVHAGEAPLLAPQWIARQTEDQLVYDRIASSAAPATIGMPDGSVIAVTTANREIVLRRYAADGSVARTNAMPVDYEHGEFVVRASIADDALYVLAGNDDSAATLTRFDASLEPVWSVSMPAEAYCSGEPSTCLHLEVLGDGSVVAMRAFRTMRVGSDGQVLWSASDPAATYQFGAGDLAVGADAVWVATSGGSTVTLARYDFDGMRLSADVSSCTGCGASFIYDVDATSDGGARIAGSIGGHGLYARYDALGFPLMQVTADARAYTRIDADGDGATYVLATGFQDSVVRRIDPSTGDEQWSLPANDFTARDAGVFALRFTPERAIEGSAIDPGGTAEWTQSLGTWSPGWNPASHPADVGASIAFLVADATPSDDRCAAYPRIVRIDAGGDPYWFAQPCRTHVVSSMVWALDARAGVGVLVDTLAHLALYSPDGDLRWRSHACEWCADYGDASMWVAAALAHDGGAWAIRWNPPSLADPDGRTLIERYDAQGNALVAVDSLVGGSSAFDAPGKRFVPLPGPSDLVMLFAGSQSLYWQHVADDGSDLDIRAHPVSDQTFYIDGARRLVDGSVVVLTKGWGYCGVGCPPFYVTVLHIAQDGDLISRRELPETYAPSIAAAVGADGDTVAILPHGDDPMTLRRIHLDGSVDADIPLDEAGGGFRPEFIAALDDGSWLVGAYPWASGGSDTLWRIDAQGHVLATRHEARYLTDVESTAYGIFGMRLVDPGVEDAVLLDPLSLADRARFYNGTGVTYGPRPWRMLDDGSVYGTITLPQGDIQAVARYSVPGTTPSDVIFRNAFD</sequence>
<evidence type="ECO:0000313" key="2">
    <source>
        <dbReference type="EMBL" id="TCO43276.1"/>
    </source>
</evidence>
<organism evidence="2 3">
    <name type="scientific">Dokdonella fugitiva</name>
    <dbReference type="NCBI Taxonomy" id="328517"/>
    <lineage>
        <taxon>Bacteria</taxon>
        <taxon>Pseudomonadati</taxon>
        <taxon>Pseudomonadota</taxon>
        <taxon>Gammaproteobacteria</taxon>
        <taxon>Lysobacterales</taxon>
        <taxon>Rhodanobacteraceae</taxon>
        <taxon>Dokdonella</taxon>
    </lineage>
</organism>
<evidence type="ECO:0008006" key="4">
    <source>
        <dbReference type="Google" id="ProtNLM"/>
    </source>
</evidence>
<proteinExistence type="predicted"/>
<dbReference type="AlphaFoldDB" id="A0A4R2IGD4"/>